<feature type="transmembrane region" description="Helical" evidence="5">
    <location>
        <begin position="161"/>
        <end position="180"/>
    </location>
</feature>
<dbReference type="PANTHER" id="PTHR30055">
    <property type="entry name" value="HTH-TYPE TRANSCRIPTIONAL REGULATOR RUTR"/>
    <property type="match status" value="1"/>
</dbReference>
<dbReference type="EMBL" id="FUXL01000019">
    <property type="protein sequence ID" value="SKA35621.1"/>
    <property type="molecule type" value="Genomic_DNA"/>
</dbReference>
<keyword evidence="2 4" id="KW-0238">DNA-binding</keyword>
<evidence type="ECO:0000313" key="8">
    <source>
        <dbReference type="Proteomes" id="UP000190135"/>
    </source>
</evidence>
<dbReference type="Proteomes" id="UP000190135">
    <property type="component" value="Unassembled WGS sequence"/>
</dbReference>
<proteinExistence type="predicted"/>
<dbReference type="InterPro" id="IPR041669">
    <property type="entry name" value="TetR_C_15"/>
</dbReference>
<accession>A0A1T4T5T5</accession>
<sequence length="210" mass="23203">MAPVPPPQLSARKSPRQARATATLEAIFEATIQVLLTDGPTRLTTTRVSARAGVSVGTMYQYYPHKQALLYAVTERYLNTVAETVERTCLQNHGAPLAQMSDTLVKAYWDAKTMQRNATRALYLVALEVNTSDLAEACMQRIEAATAAMFDSAPDAKFADLALVNLTFLTVLFGTVRSLFTRKMTEESERRVGDELSVMCLRYLEASKIA</sequence>
<gene>
    <name evidence="7" type="ORF">SAMN05428963_11975</name>
</gene>
<keyword evidence="5" id="KW-0472">Membrane</keyword>
<dbReference type="GO" id="GO:0003700">
    <property type="term" value="F:DNA-binding transcription factor activity"/>
    <property type="evidence" value="ECO:0007669"/>
    <property type="project" value="TreeGrafter"/>
</dbReference>
<dbReference type="PROSITE" id="PS50977">
    <property type="entry name" value="HTH_TETR_2"/>
    <property type="match status" value="1"/>
</dbReference>
<dbReference type="RefSeq" id="WP_078710154.1">
    <property type="nucleotide sequence ID" value="NZ_FUXL01000019.1"/>
</dbReference>
<evidence type="ECO:0000256" key="5">
    <source>
        <dbReference type="SAM" id="Phobius"/>
    </source>
</evidence>
<keyword evidence="8" id="KW-1185">Reference proteome</keyword>
<keyword evidence="1" id="KW-0805">Transcription regulation</keyword>
<dbReference type="AlphaFoldDB" id="A0A1T4T5T5"/>
<dbReference type="Pfam" id="PF00440">
    <property type="entry name" value="TetR_N"/>
    <property type="match status" value="1"/>
</dbReference>
<dbReference type="STRING" id="1365950.SAMN05428963_11975"/>
<feature type="DNA-binding region" description="H-T-H motif" evidence="4">
    <location>
        <begin position="44"/>
        <end position="63"/>
    </location>
</feature>
<dbReference type="InterPro" id="IPR009057">
    <property type="entry name" value="Homeodomain-like_sf"/>
</dbReference>
<dbReference type="GO" id="GO:0000976">
    <property type="term" value="F:transcription cis-regulatory region binding"/>
    <property type="evidence" value="ECO:0007669"/>
    <property type="project" value="TreeGrafter"/>
</dbReference>
<dbReference type="OrthoDB" id="9808189at2"/>
<feature type="domain" description="HTH tetR-type" evidence="6">
    <location>
        <begin position="21"/>
        <end position="81"/>
    </location>
</feature>
<keyword evidence="3" id="KW-0804">Transcription</keyword>
<keyword evidence="5" id="KW-1133">Transmembrane helix</keyword>
<evidence type="ECO:0000259" key="6">
    <source>
        <dbReference type="PROSITE" id="PS50977"/>
    </source>
</evidence>
<evidence type="ECO:0000256" key="3">
    <source>
        <dbReference type="ARBA" id="ARBA00023163"/>
    </source>
</evidence>
<dbReference type="Gene3D" id="1.10.357.10">
    <property type="entry name" value="Tetracycline Repressor, domain 2"/>
    <property type="match status" value="1"/>
</dbReference>
<dbReference type="InterPro" id="IPR001647">
    <property type="entry name" value="HTH_TetR"/>
</dbReference>
<dbReference type="PANTHER" id="PTHR30055:SF234">
    <property type="entry name" value="HTH-TYPE TRANSCRIPTIONAL REGULATOR BETI"/>
    <property type="match status" value="1"/>
</dbReference>
<dbReference type="InterPro" id="IPR050109">
    <property type="entry name" value="HTH-type_TetR-like_transc_reg"/>
</dbReference>
<evidence type="ECO:0000256" key="1">
    <source>
        <dbReference type="ARBA" id="ARBA00023015"/>
    </source>
</evidence>
<protein>
    <submittedName>
        <fullName evidence="7">Transcriptional regulator, TetR family</fullName>
    </submittedName>
</protein>
<name>A0A1T4T5T5_9HYPH</name>
<reference evidence="7 8" key="1">
    <citation type="submission" date="2017-02" db="EMBL/GenBank/DDBJ databases">
        <authorList>
            <person name="Peterson S.W."/>
        </authorList>
    </citation>
    <scope>NUCLEOTIDE SEQUENCE [LARGE SCALE GENOMIC DNA]</scope>
    <source>
        <strain evidence="7 8">USBA 369</strain>
    </source>
</reference>
<evidence type="ECO:0000313" key="7">
    <source>
        <dbReference type="EMBL" id="SKA35621.1"/>
    </source>
</evidence>
<keyword evidence="5" id="KW-0812">Transmembrane</keyword>
<organism evidence="7 8">
    <name type="scientific">Consotaella salsifontis</name>
    <dbReference type="NCBI Taxonomy" id="1365950"/>
    <lineage>
        <taxon>Bacteria</taxon>
        <taxon>Pseudomonadati</taxon>
        <taxon>Pseudomonadota</taxon>
        <taxon>Alphaproteobacteria</taxon>
        <taxon>Hyphomicrobiales</taxon>
        <taxon>Aurantimonadaceae</taxon>
        <taxon>Consotaella</taxon>
    </lineage>
</organism>
<evidence type="ECO:0000256" key="2">
    <source>
        <dbReference type="ARBA" id="ARBA00023125"/>
    </source>
</evidence>
<dbReference type="Pfam" id="PF17918">
    <property type="entry name" value="TetR_C_15"/>
    <property type="match status" value="1"/>
</dbReference>
<dbReference type="SUPFAM" id="SSF46689">
    <property type="entry name" value="Homeodomain-like"/>
    <property type="match status" value="1"/>
</dbReference>
<evidence type="ECO:0000256" key="4">
    <source>
        <dbReference type="PROSITE-ProRule" id="PRU00335"/>
    </source>
</evidence>